<evidence type="ECO:0000256" key="1">
    <source>
        <dbReference type="SAM" id="Phobius"/>
    </source>
</evidence>
<reference evidence="2 3" key="1">
    <citation type="journal article" date="2016" name="Genome Announc.">
        <title>Complete Genome Sequence of Methylobacterium populi P-1M, Isolated from Pink-Pigmented Household Biofilm.</title>
        <authorList>
            <person name="Morohoshi T."/>
            <person name="Ikeda T."/>
        </authorList>
    </citation>
    <scope>NUCLEOTIDE SEQUENCE [LARGE SCALE GENOMIC DNA]</scope>
    <source>
        <strain evidence="2 3">P-1M</strain>
    </source>
</reference>
<sequence>MKVAERRLARQTRASANVTCLMTVPDIDLVVAVGLIAAVGIVARFAGPDWLVTYLRLKSSVVDPSRRPLVRRIYEQNLLIAWPMVVANR</sequence>
<evidence type="ECO:0000313" key="3">
    <source>
        <dbReference type="Proteomes" id="UP000218288"/>
    </source>
</evidence>
<dbReference type="AlphaFoldDB" id="A0A160PK98"/>
<organism evidence="2 3">
    <name type="scientific">Methylorubrum populi</name>
    <dbReference type="NCBI Taxonomy" id="223967"/>
    <lineage>
        <taxon>Bacteria</taxon>
        <taxon>Pseudomonadati</taxon>
        <taxon>Pseudomonadota</taxon>
        <taxon>Alphaproteobacteria</taxon>
        <taxon>Hyphomicrobiales</taxon>
        <taxon>Methylobacteriaceae</taxon>
        <taxon>Methylorubrum</taxon>
    </lineage>
</organism>
<gene>
    <name evidence="2" type="ORF">MPPM_3986</name>
</gene>
<proteinExistence type="predicted"/>
<protein>
    <submittedName>
        <fullName evidence="2">Transposase IS116/IS110/IS902 family protein</fullName>
    </submittedName>
</protein>
<accession>A0A160PK98</accession>
<evidence type="ECO:0000313" key="2">
    <source>
        <dbReference type="EMBL" id="BAU92591.1"/>
    </source>
</evidence>
<keyword evidence="1" id="KW-1133">Transmembrane helix</keyword>
<dbReference type="Proteomes" id="UP000218288">
    <property type="component" value="Chromosome"/>
</dbReference>
<dbReference type="EMBL" id="AP014809">
    <property type="protein sequence ID" value="BAU92591.1"/>
    <property type="molecule type" value="Genomic_DNA"/>
</dbReference>
<name>A0A160PK98_9HYPH</name>
<feature type="transmembrane region" description="Helical" evidence="1">
    <location>
        <begin position="29"/>
        <end position="47"/>
    </location>
</feature>
<keyword evidence="1" id="KW-0812">Transmembrane</keyword>
<keyword evidence="1" id="KW-0472">Membrane</keyword>